<sequence>MQSLSSITEWKNNTHKVWWKDPGLRNNVLSVVLLYFTSFSVGYTEATMNSLQALPFWNEAFGNPSGIRLGILVACISLGQLVSAPFIHFILDRFGRRTAIAFGSWGTLAGAFITTFSRNQPMFVTGRVIIGASFRFASVGAMVLMSELIHPRLRGISAAFFMVSYCAGAPVAAWVSFFCLRWHSDWQWRLVLLLQVVAPIASLIGLIFPPESPRWLIRRGKHDEALKILAKYHANGDTEDELVQREFQEIVEHIQRDKEADSTRWKNMLRTSGNRYRMLVVTLAVCGSLILGTGIARNYFTIVLKAIGIKDPSRITATNGGLGIWNMVTTAAGAMLVDKAGRRPMYFWTTLGLLASLCVITGLSAAFQHHTNDTQSAIIPIAIIVFFFIFTGFHKAGWNALYSLYIVEILPLSIRSKGMSWANVVDSLMLLYTSFVDPIALKAIQWKYYFVYIGIDTIFLGLVWMLFLETRGGTIEQASLVFDRVNNMNNSTEGPELILKSETTLEE</sequence>
<accession>A0A0D0BGJ7</accession>
<dbReference type="InterPro" id="IPR050360">
    <property type="entry name" value="MFS_Sugar_Transporters"/>
</dbReference>
<feature type="transmembrane region" description="Helical" evidence="7">
    <location>
        <begin position="418"/>
        <end position="436"/>
    </location>
</feature>
<dbReference type="EMBL" id="KN834823">
    <property type="protein sequence ID" value="KIK53836.1"/>
    <property type="molecule type" value="Genomic_DNA"/>
</dbReference>
<evidence type="ECO:0000256" key="6">
    <source>
        <dbReference type="ARBA" id="ARBA00023136"/>
    </source>
</evidence>
<dbReference type="OrthoDB" id="6133115at2759"/>
<keyword evidence="4 7" id="KW-0812">Transmembrane</keyword>
<dbReference type="Gene3D" id="1.20.1250.20">
    <property type="entry name" value="MFS general substrate transporter like domains"/>
    <property type="match status" value="1"/>
</dbReference>
<feature type="transmembrane region" description="Helical" evidence="7">
    <location>
        <begin position="276"/>
        <end position="296"/>
    </location>
</feature>
<organism evidence="9 10">
    <name type="scientific">Collybiopsis luxurians FD-317 M1</name>
    <dbReference type="NCBI Taxonomy" id="944289"/>
    <lineage>
        <taxon>Eukaryota</taxon>
        <taxon>Fungi</taxon>
        <taxon>Dikarya</taxon>
        <taxon>Basidiomycota</taxon>
        <taxon>Agaricomycotina</taxon>
        <taxon>Agaricomycetes</taxon>
        <taxon>Agaricomycetidae</taxon>
        <taxon>Agaricales</taxon>
        <taxon>Marasmiineae</taxon>
        <taxon>Omphalotaceae</taxon>
        <taxon>Collybiopsis</taxon>
        <taxon>Collybiopsis luxurians</taxon>
    </lineage>
</organism>
<dbReference type="InterPro" id="IPR036259">
    <property type="entry name" value="MFS_trans_sf"/>
</dbReference>
<dbReference type="InterPro" id="IPR005829">
    <property type="entry name" value="Sugar_transporter_CS"/>
</dbReference>
<keyword evidence="6 7" id="KW-0472">Membrane</keyword>
<dbReference type="FunFam" id="1.20.1250.20:FF:000134">
    <property type="entry name" value="MFS sugar transporter protein"/>
    <property type="match status" value="1"/>
</dbReference>
<feature type="transmembrane region" description="Helical" evidence="7">
    <location>
        <begin position="122"/>
        <end position="144"/>
    </location>
</feature>
<feature type="transmembrane region" description="Helical" evidence="7">
    <location>
        <begin position="190"/>
        <end position="209"/>
    </location>
</feature>
<dbReference type="GO" id="GO:0005351">
    <property type="term" value="F:carbohydrate:proton symporter activity"/>
    <property type="evidence" value="ECO:0007669"/>
    <property type="project" value="TreeGrafter"/>
</dbReference>
<dbReference type="PROSITE" id="PS00216">
    <property type="entry name" value="SUGAR_TRANSPORT_1"/>
    <property type="match status" value="1"/>
</dbReference>
<dbReference type="GO" id="GO:0016020">
    <property type="term" value="C:membrane"/>
    <property type="evidence" value="ECO:0007669"/>
    <property type="project" value="UniProtKB-SubCell"/>
</dbReference>
<feature type="transmembrane region" description="Helical" evidence="7">
    <location>
        <begin position="66"/>
        <end position="91"/>
    </location>
</feature>
<dbReference type="PANTHER" id="PTHR48022">
    <property type="entry name" value="PLASTIDIC GLUCOSE TRANSPORTER 4"/>
    <property type="match status" value="1"/>
</dbReference>
<feature type="transmembrane region" description="Helical" evidence="7">
    <location>
        <begin position="345"/>
        <end position="365"/>
    </location>
</feature>
<dbReference type="PANTHER" id="PTHR48022:SF52">
    <property type="entry name" value="SUGAR TRANSPORTER, PUTATIVE-RELATED"/>
    <property type="match status" value="1"/>
</dbReference>
<keyword evidence="5 7" id="KW-1133">Transmembrane helix</keyword>
<gene>
    <name evidence="9" type="ORF">GYMLUDRAFT_49141</name>
</gene>
<reference evidence="9 10" key="1">
    <citation type="submission" date="2014-04" db="EMBL/GenBank/DDBJ databases">
        <title>Evolutionary Origins and Diversification of the Mycorrhizal Mutualists.</title>
        <authorList>
            <consortium name="DOE Joint Genome Institute"/>
            <consortium name="Mycorrhizal Genomics Consortium"/>
            <person name="Kohler A."/>
            <person name="Kuo A."/>
            <person name="Nagy L.G."/>
            <person name="Floudas D."/>
            <person name="Copeland A."/>
            <person name="Barry K.W."/>
            <person name="Cichocki N."/>
            <person name="Veneault-Fourrey C."/>
            <person name="LaButti K."/>
            <person name="Lindquist E.A."/>
            <person name="Lipzen A."/>
            <person name="Lundell T."/>
            <person name="Morin E."/>
            <person name="Murat C."/>
            <person name="Riley R."/>
            <person name="Ohm R."/>
            <person name="Sun H."/>
            <person name="Tunlid A."/>
            <person name="Henrissat B."/>
            <person name="Grigoriev I.V."/>
            <person name="Hibbett D.S."/>
            <person name="Martin F."/>
        </authorList>
    </citation>
    <scope>NUCLEOTIDE SEQUENCE [LARGE SCALE GENOMIC DNA]</scope>
    <source>
        <strain evidence="9 10">FD-317 M1</strain>
    </source>
</reference>
<name>A0A0D0BGJ7_9AGAR</name>
<feature type="transmembrane region" description="Helical" evidence="7">
    <location>
        <begin position="156"/>
        <end position="178"/>
    </location>
</feature>
<evidence type="ECO:0000256" key="2">
    <source>
        <dbReference type="ARBA" id="ARBA00010992"/>
    </source>
</evidence>
<feature type="transmembrane region" description="Helical" evidence="7">
    <location>
        <begin position="98"/>
        <end position="116"/>
    </location>
</feature>
<feature type="transmembrane region" description="Helical" evidence="7">
    <location>
        <begin position="28"/>
        <end position="46"/>
    </location>
</feature>
<evidence type="ECO:0000256" key="5">
    <source>
        <dbReference type="ARBA" id="ARBA00022989"/>
    </source>
</evidence>
<keyword evidence="10" id="KW-1185">Reference proteome</keyword>
<evidence type="ECO:0000313" key="9">
    <source>
        <dbReference type="EMBL" id="KIK53836.1"/>
    </source>
</evidence>
<feature type="transmembrane region" description="Helical" evidence="7">
    <location>
        <begin position="448"/>
        <end position="467"/>
    </location>
</feature>
<dbReference type="PROSITE" id="PS50850">
    <property type="entry name" value="MFS"/>
    <property type="match status" value="1"/>
</dbReference>
<dbReference type="Proteomes" id="UP000053593">
    <property type="component" value="Unassembled WGS sequence"/>
</dbReference>
<evidence type="ECO:0000259" key="8">
    <source>
        <dbReference type="PROSITE" id="PS50850"/>
    </source>
</evidence>
<evidence type="ECO:0000256" key="7">
    <source>
        <dbReference type="SAM" id="Phobius"/>
    </source>
</evidence>
<evidence type="ECO:0000256" key="1">
    <source>
        <dbReference type="ARBA" id="ARBA00004141"/>
    </source>
</evidence>
<evidence type="ECO:0000313" key="10">
    <source>
        <dbReference type="Proteomes" id="UP000053593"/>
    </source>
</evidence>
<keyword evidence="3" id="KW-0813">Transport</keyword>
<dbReference type="InterPro" id="IPR005828">
    <property type="entry name" value="MFS_sugar_transport-like"/>
</dbReference>
<feature type="domain" description="Major facilitator superfamily (MFS) profile" evidence="8">
    <location>
        <begin position="30"/>
        <end position="471"/>
    </location>
</feature>
<dbReference type="Pfam" id="PF00083">
    <property type="entry name" value="Sugar_tr"/>
    <property type="match status" value="1"/>
</dbReference>
<proteinExistence type="inferred from homology"/>
<comment type="similarity">
    <text evidence="2">Belongs to the major facilitator superfamily. Sugar transporter (TC 2.A.1.1) family.</text>
</comment>
<dbReference type="SUPFAM" id="SSF103473">
    <property type="entry name" value="MFS general substrate transporter"/>
    <property type="match status" value="1"/>
</dbReference>
<evidence type="ECO:0000256" key="3">
    <source>
        <dbReference type="ARBA" id="ARBA00022448"/>
    </source>
</evidence>
<dbReference type="AlphaFoldDB" id="A0A0D0BGJ7"/>
<evidence type="ECO:0000256" key="4">
    <source>
        <dbReference type="ARBA" id="ARBA00022692"/>
    </source>
</evidence>
<dbReference type="HOGENOM" id="CLU_001265_30_13_1"/>
<feature type="transmembrane region" description="Helical" evidence="7">
    <location>
        <begin position="377"/>
        <end position="398"/>
    </location>
</feature>
<dbReference type="InterPro" id="IPR020846">
    <property type="entry name" value="MFS_dom"/>
</dbReference>
<protein>
    <recommendedName>
        <fullName evidence="8">Major facilitator superfamily (MFS) profile domain-containing protein</fullName>
    </recommendedName>
</protein>
<comment type="subcellular location">
    <subcellularLocation>
        <location evidence="1">Membrane</location>
        <topology evidence="1">Multi-pass membrane protein</topology>
    </subcellularLocation>
</comment>